<dbReference type="InterPro" id="IPR051144">
    <property type="entry name" value="Formin_homology_domain"/>
</dbReference>
<evidence type="ECO:0000259" key="4">
    <source>
        <dbReference type="PROSITE" id="PS50002"/>
    </source>
</evidence>
<dbReference type="EMBL" id="JAFCIX010000418">
    <property type="protein sequence ID" value="KAH6591020.1"/>
    <property type="molecule type" value="Genomic_DNA"/>
</dbReference>
<gene>
    <name evidence="5" type="ORF">BASA50_009021</name>
</gene>
<proteinExistence type="predicted"/>
<feature type="compositionally biased region" description="Basic and acidic residues" evidence="3">
    <location>
        <begin position="395"/>
        <end position="410"/>
    </location>
</feature>
<dbReference type="SUPFAM" id="SSF50044">
    <property type="entry name" value="SH3-domain"/>
    <property type="match status" value="1"/>
</dbReference>
<evidence type="ECO:0000313" key="5">
    <source>
        <dbReference type="EMBL" id="KAH6591020.1"/>
    </source>
</evidence>
<feature type="compositionally biased region" description="Basic and acidic residues" evidence="3">
    <location>
        <begin position="642"/>
        <end position="653"/>
    </location>
</feature>
<feature type="region of interest" description="Disordered" evidence="3">
    <location>
        <begin position="212"/>
        <end position="455"/>
    </location>
</feature>
<evidence type="ECO:0000313" key="6">
    <source>
        <dbReference type="Proteomes" id="UP001648503"/>
    </source>
</evidence>
<feature type="compositionally biased region" description="Polar residues" evidence="3">
    <location>
        <begin position="136"/>
        <end position="145"/>
    </location>
</feature>
<comment type="caution">
    <text evidence="5">The sequence shown here is derived from an EMBL/GenBank/DDBJ whole genome shotgun (WGS) entry which is preliminary data.</text>
</comment>
<reference evidence="5 6" key="1">
    <citation type="submission" date="2021-02" db="EMBL/GenBank/DDBJ databases">
        <title>Variation within the Batrachochytrium salamandrivorans European outbreak.</title>
        <authorList>
            <person name="Kelly M."/>
            <person name="Pasmans F."/>
            <person name="Shea T.P."/>
            <person name="Munoz J.F."/>
            <person name="Carranza S."/>
            <person name="Cuomo C.A."/>
            <person name="Martel A."/>
        </authorList>
    </citation>
    <scope>NUCLEOTIDE SEQUENCE [LARGE SCALE GENOMIC DNA]</scope>
    <source>
        <strain evidence="5 6">AMFP18/2</strain>
    </source>
</reference>
<protein>
    <recommendedName>
        <fullName evidence="4">SH3 domain-containing protein</fullName>
    </recommendedName>
</protein>
<feature type="compositionally biased region" description="Low complexity" evidence="3">
    <location>
        <begin position="593"/>
        <end position="610"/>
    </location>
</feature>
<feature type="domain" description="SH3" evidence="4">
    <location>
        <begin position="818"/>
        <end position="880"/>
    </location>
</feature>
<dbReference type="InterPro" id="IPR001452">
    <property type="entry name" value="SH3_domain"/>
</dbReference>
<accession>A0ABQ8F2L4</accession>
<feature type="compositionally biased region" description="Low complexity" evidence="3">
    <location>
        <begin position="311"/>
        <end position="329"/>
    </location>
</feature>
<dbReference type="SMART" id="SM00326">
    <property type="entry name" value="SH3"/>
    <property type="match status" value="1"/>
</dbReference>
<name>A0ABQ8F2L4_9FUNG</name>
<feature type="compositionally biased region" description="Pro residues" evidence="3">
    <location>
        <begin position="509"/>
        <end position="519"/>
    </location>
</feature>
<feature type="compositionally biased region" description="Pro residues" evidence="3">
    <location>
        <begin position="564"/>
        <end position="575"/>
    </location>
</feature>
<dbReference type="Proteomes" id="UP001648503">
    <property type="component" value="Unassembled WGS sequence"/>
</dbReference>
<feature type="compositionally biased region" description="Polar residues" evidence="3">
    <location>
        <begin position="445"/>
        <end position="455"/>
    </location>
</feature>
<feature type="compositionally biased region" description="Polar residues" evidence="3">
    <location>
        <begin position="415"/>
        <end position="430"/>
    </location>
</feature>
<feature type="compositionally biased region" description="Polar residues" evidence="3">
    <location>
        <begin position="260"/>
        <end position="287"/>
    </location>
</feature>
<feature type="compositionally biased region" description="Pro residues" evidence="3">
    <location>
        <begin position="293"/>
        <end position="306"/>
    </location>
</feature>
<feature type="region of interest" description="Disordered" evidence="3">
    <location>
        <begin position="498"/>
        <end position="672"/>
    </location>
</feature>
<dbReference type="PROSITE" id="PS50002">
    <property type="entry name" value="SH3"/>
    <property type="match status" value="1"/>
</dbReference>
<organism evidence="5 6">
    <name type="scientific">Batrachochytrium salamandrivorans</name>
    <dbReference type="NCBI Taxonomy" id="1357716"/>
    <lineage>
        <taxon>Eukaryota</taxon>
        <taxon>Fungi</taxon>
        <taxon>Fungi incertae sedis</taxon>
        <taxon>Chytridiomycota</taxon>
        <taxon>Chytridiomycota incertae sedis</taxon>
        <taxon>Chytridiomycetes</taxon>
        <taxon>Rhizophydiales</taxon>
        <taxon>Rhizophydiales incertae sedis</taxon>
        <taxon>Batrachochytrium</taxon>
    </lineage>
</organism>
<evidence type="ECO:0000256" key="1">
    <source>
        <dbReference type="ARBA" id="ARBA00022443"/>
    </source>
</evidence>
<feature type="compositionally biased region" description="Pro residues" evidence="3">
    <location>
        <begin position="350"/>
        <end position="361"/>
    </location>
</feature>
<feature type="region of interest" description="Disordered" evidence="3">
    <location>
        <begin position="726"/>
        <end position="757"/>
    </location>
</feature>
<keyword evidence="1 2" id="KW-0728">SH3 domain</keyword>
<dbReference type="PANTHER" id="PTHR45733">
    <property type="entry name" value="FORMIN-J"/>
    <property type="match status" value="1"/>
</dbReference>
<feature type="compositionally biased region" description="Polar residues" evidence="3">
    <location>
        <begin position="159"/>
        <end position="172"/>
    </location>
</feature>
<feature type="region of interest" description="Disordered" evidence="3">
    <location>
        <begin position="136"/>
        <end position="176"/>
    </location>
</feature>
<dbReference type="PANTHER" id="PTHR45733:SF8">
    <property type="entry name" value="FORMIN-J"/>
    <property type="match status" value="1"/>
</dbReference>
<evidence type="ECO:0000256" key="2">
    <source>
        <dbReference type="PROSITE-ProRule" id="PRU00192"/>
    </source>
</evidence>
<sequence length="882" mass="92271">MASTYRNGNTLSLSTSISKNTLGSSAEFEEALKQLSNVTTLFSNQATDCERLYKSQAEVRRLVSDKHAFSDVTSTAQIKCAQGITELAAGMMRVTSMLENIWACQIKEIDGQTLRLESAIERVEIHFEKTTLESQGMLSSSSTNAKSRRPRKIVRTAPMAQSATEPNFTINLRGNDGIGIQPGMNMDMRDMPKITVSAAMPFENLSRRAQAMNNSSLPPPANIAHNTSNAPGKLSAGRSRQGVTSIPPPPSLLGGRGSKQLGSGSLTQISNSSGLSNPSLAVQSQAEPTMDGSPPPPPPPPPPLPPALQFGSNSQGQPPSSQQSSPIGPALGGPPPPPPPPAIQFKPNGAGPPPPPPPPPGAGVVMSPIGGAPNSPKSKPKELNLQDQLKARLQKRSEKGQDDSEVEKKAPPPQSARNGSEETGLTFQDQLRNKLKKRSQDAAPTCSTIVPPSNDTSLVIVQSLVSPASSTSPWSIISTGACISPVDVAIIKASSSNYESAPIPTQGGGPPPPPPPPPVAAISINDQSKPVIAGPPPSANGVASPNKPPPPPPPPPANGIASPSGPPPPPPPPPANGIVSPNGPPPPPPPPSANGVASPNGPPSSVNPVSRAPRTNPSPVQASAAPQEMDFQDQLKMRLKKRIESADTVKAGEPRPQPLRTFAPPPTTTETISFEDQLKQRLKKRNEVPINLEGASVDASKTSDPTCLFIGNESAQLMKPSALRAIQSQSNTSGPAQGSKWNTAKSSTATPATGPNWRQALKSVSGTVDIPKATLESSVQPIQKVEPKAPVASTVVPLVTENVSPSEEQEQEQEVIVTDDMLFISLANYDATDGDQITLVQGETIVMLVAEYGNGWSYGCSLDGTKRGIFPQTFVKKASKDQ</sequence>
<evidence type="ECO:0000256" key="3">
    <source>
        <dbReference type="SAM" id="MobiDB-lite"/>
    </source>
</evidence>
<feature type="compositionally biased region" description="Pro residues" evidence="3">
    <location>
        <begin position="582"/>
        <end position="592"/>
    </location>
</feature>
<feature type="compositionally biased region" description="Pro residues" evidence="3">
    <location>
        <begin position="332"/>
        <end position="342"/>
    </location>
</feature>
<keyword evidence="6" id="KW-1185">Reference proteome</keyword>
<dbReference type="Gene3D" id="2.30.30.40">
    <property type="entry name" value="SH3 Domains"/>
    <property type="match status" value="1"/>
</dbReference>
<dbReference type="InterPro" id="IPR036028">
    <property type="entry name" value="SH3-like_dom_sf"/>
</dbReference>
<feature type="compositionally biased region" description="Polar residues" evidence="3">
    <location>
        <begin position="726"/>
        <end position="753"/>
    </location>
</feature>
<feature type="compositionally biased region" description="Pro residues" evidence="3">
    <location>
        <begin position="546"/>
        <end position="557"/>
    </location>
</feature>